<comment type="caution">
    <text evidence="2">The sequence shown here is derived from an EMBL/GenBank/DDBJ whole genome shotgun (WGS) entry which is preliminary data.</text>
</comment>
<dbReference type="Pfam" id="PF01547">
    <property type="entry name" value="SBP_bac_1"/>
    <property type="match status" value="1"/>
</dbReference>
<dbReference type="RefSeq" id="WP_172245489.1">
    <property type="nucleotide sequence ID" value="NZ_BMDD01000004.1"/>
</dbReference>
<dbReference type="EMBL" id="BMDD01000004">
    <property type="protein sequence ID" value="GGH82192.1"/>
    <property type="molecule type" value="Genomic_DNA"/>
</dbReference>
<dbReference type="Gene3D" id="3.40.190.10">
    <property type="entry name" value="Periplasmic binding protein-like II"/>
    <property type="match status" value="1"/>
</dbReference>
<dbReference type="PANTHER" id="PTHR43649">
    <property type="entry name" value="ARABINOSE-BINDING PROTEIN-RELATED"/>
    <property type="match status" value="1"/>
</dbReference>
<evidence type="ECO:0000313" key="2">
    <source>
        <dbReference type="EMBL" id="GGH82192.1"/>
    </source>
</evidence>
<dbReference type="InterPro" id="IPR006059">
    <property type="entry name" value="SBP"/>
</dbReference>
<dbReference type="PROSITE" id="PS51257">
    <property type="entry name" value="PROKAR_LIPOPROTEIN"/>
    <property type="match status" value="1"/>
</dbReference>
<proteinExistence type="predicted"/>
<keyword evidence="1" id="KW-0732">Signal</keyword>
<accession>A0ABQ1ZYZ9</accession>
<evidence type="ECO:0008006" key="4">
    <source>
        <dbReference type="Google" id="ProtNLM"/>
    </source>
</evidence>
<organism evidence="2 3">
    <name type="scientific">Saccharibacillus endophyticus</name>
    <dbReference type="NCBI Taxonomy" id="2060666"/>
    <lineage>
        <taxon>Bacteria</taxon>
        <taxon>Bacillati</taxon>
        <taxon>Bacillota</taxon>
        <taxon>Bacilli</taxon>
        <taxon>Bacillales</taxon>
        <taxon>Paenibacillaceae</taxon>
        <taxon>Saccharibacillus</taxon>
    </lineage>
</organism>
<dbReference type="Proteomes" id="UP000605427">
    <property type="component" value="Unassembled WGS sequence"/>
</dbReference>
<dbReference type="SUPFAM" id="SSF53850">
    <property type="entry name" value="Periplasmic binding protein-like II"/>
    <property type="match status" value="1"/>
</dbReference>
<evidence type="ECO:0000313" key="3">
    <source>
        <dbReference type="Proteomes" id="UP000605427"/>
    </source>
</evidence>
<feature type="signal peptide" evidence="1">
    <location>
        <begin position="1"/>
        <end position="21"/>
    </location>
</feature>
<dbReference type="InterPro" id="IPR050490">
    <property type="entry name" value="Bact_solute-bd_prot1"/>
</dbReference>
<dbReference type="PANTHER" id="PTHR43649:SF12">
    <property type="entry name" value="DIACETYLCHITOBIOSE BINDING PROTEIN DASA"/>
    <property type="match status" value="1"/>
</dbReference>
<name>A0ABQ1ZYZ9_9BACL</name>
<feature type="chain" id="PRO_5045039747" description="Sugar ABC transporter substrate-binding protein" evidence="1">
    <location>
        <begin position="22"/>
        <end position="450"/>
    </location>
</feature>
<reference evidence="3" key="1">
    <citation type="journal article" date="2019" name="Int. J. Syst. Evol. Microbiol.">
        <title>The Global Catalogue of Microorganisms (GCM) 10K type strain sequencing project: providing services to taxonomists for standard genome sequencing and annotation.</title>
        <authorList>
            <consortium name="The Broad Institute Genomics Platform"/>
            <consortium name="The Broad Institute Genome Sequencing Center for Infectious Disease"/>
            <person name="Wu L."/>
            <person name="Ma J."/>
        </authorList>
    </citation>
    <scope>NUCLEOTIDE SEQUENCE [LARGE SCALE GENOMIC DNA]</scope>
    <source>
        <strain evidence="3">CCM 8702</strain>
    </source>
</reference>
<evidence type="ECO:0000256" key="1">
    <source>
        <dbReference type="SAM" id="SignalP"/>
    </source>
</evidence>
<keyword evidence="3" id="KW-1185">Reference proteome</keyword>
<protein>
    <recommendedName>
        <fullName evidence="4">Sugar ABC transporter substrate-binding protein</fullName>
    </recommendedName>
</protein>
<sequence>MKKTGWLLSLAMLVGVTTACGGGGGSNAAGPEDKDTVTVWTYPVYGEYESELKERVAKFQDEHPNITVQTEMLSWSEGPQKFDVALNAGNPPDLYFHSVDGTYVDTGLALDLTPYMTDDIKNDYLPGTLELAQIQGVQYGLPLYQFQWGWGGNKRILEEAGIDWENIQSEGWTWTEFKEAASKLTGKTADGSPQYALVTDGSSLDFIEMLSRNNGMPDVLDDAGKFQWNDERILDTLSFIRELMDSGYVPKETAALDPTKRTDMFYAGQAAIISKAIPYYDVMLAARNKDIDAGTVKGEKIDFVYLPVPHNDNAPAKTTTGGEGYVAFKQKNDKGEQHAENTFMVMEYLSDAEAGNASNELALPFVRKSQQEAFAGKELGTETTLSAAENMAENAELPVTLKLDAALAAKQKQFKEQVVKPNMQALYSGEKTPDQIAEEFKSKGSQSFGQ</sequence>
<gene>
    <name evidence="2" type="ORF">GCM10007362_33130</name>
</gene>